<dbReference type="SMART" id="SM00220">
    <property type="entry name" value="S_TKc"/>
    <property type="match status" value="1"/>
</dbReference>
<feature type="repeat" description="TPR" evidence="4">
    <location>
        <begin position="768"/>
        <end position="801"/>
    </location>
</feature>
<dbReference type="SUPFAM" id="SSF56112">
    <property type="entry name" value="Protein kinase-like (PK-like)"/>
    <property type="match status" value="1"/>
</dbReference>
<dbReference type="PROSITE" id="PS50293">
    <property type="entry name" value="TPR_REGION"/>
    <property type="match status" value="3"/>
</dbReference>
<dbReference type="InterPro" id="IPR000719">
    <property type="entry name" value="Prot_kinase_dom"/>
</dbReference>
<dbReference type="PROSITE" id="PS50011">
    <property type="entry name" value="PROTEIN_KINASE_DOM"/>
    <property type="match status" value="1"/>
</dbReference>
<dbReference type="AlphaFoldDB" id="A0A2S8GN26"/>
<dbReference type="InterPro" id="IPR011009">
    <property type="entry name" value="Kinase-like_dom_sf"/>
</dbReference>
<evidence type="ECO:0000313" key="7">
    <source>
        <dbReference type="EMBL" id="PQO45825.1"/>
    </source>
</evidence>
<feature type="repeat" description="TPR" evidence="4">
    <location>
        <begin position="870"/>
        <end position="903"/>
    </location>
</feature>
<keyword evidence="3" id="KW-0808">Transferase</keyword>
<feature type="region of interest" description="Disordered" evidence="5">
    <location>
        <begin position="1"/>
        <end position="20"/>
    </location>
</feature>
<keyword evidence="2" id="KW-0328">Glycosyltransferase</keyword>
<feature type="domain" description="Protein kinase" evidence="6">
    <location>
        <begin position="130"/>
        <end position="445"/>
    </location>
</feature>
<comment type="pathway">
    <text evidence="1">Protein modification; protein glycosylation.</text>
</comment>
<proteinExistence type="predicted"/>
<dbReference type="Gene3D" id="3.30.200.20">
    <property type="entry name" value="Phosphorylase Kinase, domain 1"/>
    <property type="match status" value="1"/>
</dbReference>
<dbReference type="Gene3D" id="1.10.510.10">
    <property type="entry name" value="Transferase(Phosphotransferase) domain 1"/>
    <property type="match status" value="1"/>
</dbReference>
<dbReference type="InterPro" id="IPR051939">
    <property type="entry name" value="Glycosyltr_41/O-GlcNAc_trsf"/>
</dbReference>
<dbReference type="Pfam" id="PF14559">
    <property type="entry name" value="TPR_19"/>
    <property type="match status" value="2"/>
</dbReference>
<dbReference type="InterPro" id="IPR011990">
    <property type="entry name" value="TPR-like_helical_dom_sf"/>
</dbReference>
<dbReference type="SMART" id="SM00028">
    <property type="entry name" value="TPR"/>
    <property type="match status" value="11"/>
</dbReference>
<keyword evidence="4" id="KW-0802">TPR repeat</keyword>
<feature type="repeat" description="TPR" evidence="4">
    <location>
        <begin position="904"/>
        <end position="937"/>
    </location>
</feature>
<dbReference type="Pfam" id="PF13414">
    <property type="entry name" value="TPR_11"/>
    <property type="match status" value="1"/>
</dbReference>
<organism evidence="7 8">
    <name type="scientific">Blastopirellula marina</name>
    <dbReference type="NCBI Taxonomy" id="124"/>
    <lineage>
        <taxon>Bacteria</taxon>
        <taxon>Pseudomonadati</taxon>
        <taxon>Planctomycetota</taxon>
        <taxon>Planctomycetia</taxon>
        <taxon>Pirellulales</taxon>
        <taxon>Pirellulaceae</taxon>
        <taxon>Blastopirellula</taxon>
    </lineage>
</organism>
<name>A0A2S8GN26_9BACT</name>
<evidence type="ECO:0000259" key="6">
    <source>
        <dbReference type="PROSITE" id="PS50011"/>
    </source>
</evidence>
<dbReference type="Pfam" id="PF00069">
    <property type="entry name" value="Pkinase"/>
    <property type="match status" value="2"/>
</dbReference>
<sequence length="1079" mass="119260">MQASGNFPSAATGESDMSVNRRTDLADPRSLTALEQIDAICVAAEKDWQAGASPPIEHFLLGISGELHEELLTELLPIELHYRRQRGEDPPLQEYCQRFPDYAAAVADAFARAAEIIAQEAELPQLPPRYEPISEIDRGGMGVVWRVRDRHFDRPLAVKVILPKFAGDPRAATRFQRETQLTGSLQHPAIPPVVDCGQLADGSPFFSMKLIEGETLRALLDERANAPSLDQASNLTKLLSIFEQACQAIGYAHSTGVIHRDLKPSNIMVGAFGEVQVMDWGMAKRLTAPAESRLPPTLGDRRDEIVSTAVEAHSTNEEYLRISQLDLDDTAELQAGLTRDGDVLGTLAYMSPEQANGDIAALDCRSDVFSLGAILCEILTGSPPYHGKGMWRRVLSGDLSDAFARLDDADVDPELIELCKRCLAPDRSERIQQAAEISDAYHQWEEQVRARLVQEQQNRVVAETRTLEANKRAGLERSRRQVAIALAATVFVLLVSGGLIGNWYVEKRIEEQATAKAKSENARAEIITLVAQAAELRDQYEFEMAHTHLSQAKTRLPMVLDSSSLRGELEAASSDLAMAATLDAIRSSQATWAIDGFNRDFAKGSDGAYAQAFRKYGIELSGTEKVGDFASLIRRSPIRDRLLAALDDWATDDAELRVPILHLASSADAGERQRFRDPQTWRDRELLTSISNVELSALPPATITSLAHRLRSIGELEAAAEMLREAARLYPQDFWVVFDCALMHSKIDQPEAAIGFYHAARAVRPKNSAAHTNLGLQLDKVGRDFEAETAFRAAIEYDPTNVPALGNLGIMLMATGRDEEAAQRFRAAVKINPRNPNAHANLGLLLKKKGEFEKAAAAFESAIELRSNSANLHRDLGNILAKLGRRDEAVHHAKEAIRINPSYTAAHNDLGVLYAELGDFSAAKEAYEKASETDPKYAKSYNNLALLLRGAGQFDEAEAAYKKAIEIDPEYSLAYYNLGLHYMKLGRNDEAEEMIRRSLDIYPNRAAAHCDLGLLLYKKKLLAQAEKEYRTCIDLDRTYAKAHGHLARLLEETGRPDEATAEYQEAHQMNRNSAAARSN</sequence>
<feature type="repeat" description="TPR" evidence="4">
    <location>
        <begin position="938"/>
        <end position="971"/>
    </location>
</feature>
<accession>A0A2S8GN26</accession>
<dbReference type="SUPFAM" id="SSF48452">
    <property type="entry name" value="TPR-like"/>
    <property type="match status" value="2"/>
</dbReference>
<reference evidence="7 8" key="1">
    <citation type="submission" date="2018-02" db="EMBL/GenBank/DDBJ databases">
        <title>Comparative genomes isolates from brazilian mangrove.</title>
        <authorList>
            <person name="Araujo J.E."/>
            <person name="Taketani R.G."/>
            <person name="Silva M.C.P."/>
            <person name="Loureco M.V."/>
            <person name="Andreote F.D."/>
        </authorList>
    </citation>
    <scope>NUCLEOTIDE SEQUENCE [LARGE SCALE GENOMIC DNA]</scope>
    <source>
        <strain evidence="7 8">Nap-Phe MGV</strain>
    </source>
</reference>
<protein>
    <recommendedName>
        <fullName evidence="6">Protein kinase domain-containing protein</fullName>
    </recommendedName>
</protein>
<evidence type="ECO:0000256" key="2">
    <source>
        <dbReference type="ARBA" id="ARBA00022676"/>
    </source>
</evidence>
<dbReference type="GO" id="GO:0016757">
    <property type="term" value="F:glycosyltransferase activity"/>
    <property type="evidence" value="ECO:0007669"/>
    <property type="project" value="UniProtKB-KW"/>
</dbReference>
<evidence type="ECO:0000256" key="3">
    <source>
        <dbReference type="ARBA" id="ARBA00022679"/>
    </source>
</evidence>
<dbReference type="PROSITE" id="PS00108">
    <property type="entry name" value="PROTEIN_KINASE_ST"/>
    <property type="match status" value="1"/>
</dbReference>
<dbReference type="EMBL" id="PUHZ01000012">
    <property type="protein sequence ID" value="PQO45825.1"/>
    <property type="molecule type" value="Genomic_DNA"/>
</dbReference>
<evidence type="ECO:0000256" key="1">
    <source>
        <dbReference type="ARBA" id="ARBA00004922"/>
    </source>
</evidence>
<evidence type="ECO:0000256" key="5">
    <source>
        <dbReference type="SAM" id="MobiDB-lite"/>
    </source>
</evidence>
<dbReference type="InterPro" id="IPR019734">
    <property type="entry name" value="TPR_rpt"/>
</dbReference>
<dbReference type="GO" id="GO:0004672">
    <property type="term" value="F:protein kinase activity"/>
    <property type="evidence" value="ECO:0007669"/>
    <property type="project" value="InterPro"/>
</dbReference>
<dbReference type="Proteomes" id="UP000237819">
    <property type="component" value="Unassembled WGS sequence"/>
</dbReference>
<dbReference type="CDD" id="cd14014">
    <property type="entry name" value="STKc_PknB_like"/>
    <property type="match status" value="1"/>
</dbReference>
<evidence type="ECO:0000256" key="4">
    <source>
        <dbReference type="PROSITE-ProRule" id="PRU00339"/>
    </source>
</evidence>
<dbReference type="GO" id="GO:0005524">
    <property type="term" value="F:ATP binding"/>
    <property type="evidence" value="ECO:0007669"/>
    <property type="project" value="InterPro"/>
</dbReference>
<comment type="caution">
    <text evidence="7">The sequence shown here is derived from an EMBL/GenBank/DDBJ whole genome shotgun (WGS) entry which is preliminary data.</text>
</comment>
<evidence type="ECO:0000313" key="8">
    <source>
        <dbReference type="Proteomes" id="UP000237819"/>
    </source>
</evidence>
<feature type="repeat" description="TPR" evidence="4">
    <location>
        <begin position="802"/>
        <end position="835"/>
    </location>
</feature>
<dbReference type="PANTHER" id="PTHR44835:SF1">
    <property type="entry name" value="PROTEIN O-GLCNAC TRANSFERASE"/>
    <property type="match status" value="1"/>
</dbReference>
<feature type="repeat" description="TPR" evidence="4">
    <location>
        <begin position="972"/>
        <end position="1005"/>
    </location>
</feature>
<feature type="repeat" description="TPR" evidence="4">
    <location>
        <begin position="700"/>
        <end position="733"/>
    </location>
</feature>
<feature type="repeat" description="TPR" evidence="4">
    <location>
        <begin position="836"/>
        <end position="869"/>
    </location>
</feature>
<dbReference type="PANTHER" id="PTHR44835">
    <property type="entry name" value="UDP-N-ACETYLGLUCOSAMINE--PEPTIDE N-ACETYLGLUCOSAMINYLTRANSFERASE SPINDLY-RELATED"/>
    <property type="match status" value="1"/>
</dbReference>
<dbReference type="Pfam" id="PF13432">
    <property type="entry name" value="TPR_16"/>
    <property type="match status" value="1"/>
</dbReference>
<gene>
    <name evidence="7" type="ORF">C5Y93_11235</name>
</gene>
<dbReference type="Gene3D" id="1.25.40.10">
    <property type="entry name" value="Tetratricopeptide repeat domain"/>
    <property type="match status" value="4"/>
</dbReference>
<dbReference type="InterPro" id="IPR008271">
    <property type="entry name" value="Ser/Thr_kinase_AS"/>
</dbReference>
<dbReference type="PROSITE" id="PS50005">
    <property type="entry name" value="TPR"/>
    <property type="match status" value="8"/>
</dbReference>